<feature type="compositionally biased region" description="Basic and acidic residues" evidence="11">
    <location>
        <begin position="961"/>
        <end position="979"/>
    </location>
</feature>
<comment type="subcellular location">
    <subcellularLocation>
        <location evidence="1">Cell membrane</location>
        <topology evidence="1">Multi-pass membrane protein</topology>
    </subcellularLocation>
</comment>
<keyword evidence="4 12" id="KW-0812">Transmembrane</keyword>
<comment type="caution">
    <text evidence="14">The sequence shown here is derived from an EMBL/GenBank/DDBJ whole genome shotgun (WGS) entry which is preliminary data.</text>
</comment>
<evidence type="ECO:0000259" key="13">
    <source>
        <dbReference type="PROSITE" id="PS50259"/>
    </source>
</evidence>
<proteinExistence type="inferred from homology"/>
<feature type="compositionally biased region" description="Low complexity" evidence="11">
    <location>
        <begin position="903"/>
        <end position="924"/>
    </location>
</feature>
<evidence type="ECO:0000256" key="2">
    <source>
        <dbReference type="ARBA" id="ARBA00007242"/>
    </source>
</evidence>
<evidence type="ECO:0000256" key="7">
    <source>
        <dbReference type="ARBA" id="ARBA00023136"/>
    </source>
</evidence>
<name>A0AAD9N6N9_9ANNE</name>
<dbReference type="InterPro" id="IPR017979">
    <property type="entry name" value="GPCR_3_CS"/>
</dbReference>
<dbReference type="PRINTS" id="PR00248">
    <property type="entry name" value="GPCRMGR"/>
</dbReference>
<evidence type="ECO:0000256" key="6">
    <source>
        <dbReference type="ARBA" id="ARBA00023040"/>
    </source>
</evidence>
<feature type="compositionally biased region" description="Polar residues" evidence="11">
    <location>
        <begin position="582"/>
        <end position="591"/>
    </location>
</feature>
<keyword evidence="7 12" id="KW-0472">Membrane</keyword>
<dbReference type="SUPFAM" id="SSF53822">
    <property type="entry name" value="Periplasmic binding protein-like I"/>
    <property type="match status" value="1"/>
</dbReference>
<feature type="region of interest" description="Disordered" evidence="11">
    <location>
        <begin position="557"/>
        <end position="598"/>
    </location>
</feature>
<dbReference type="InterPro" id="IPR017978">
    <property type="entry name" value="GPCR_3_C"/>
</dbReference>
<reference evidence="14" key="1">
    <citation type="journal article" date="2023" name="Mol. Biol. Evol.">
        <title>Third-Generation Sequencing Reveals the Adaptive Role of the Epigenome in Three Deep-Sea Polychaetes.</title>
        <authorList>
            <person name="Perez M."/>
            <person name="Aroh O."/>
            <person name="Sun Y."/>
            <person name="Lan Y."/>
            <person name="Juniper S.K."/>
            <person name="Young C.R."/>
            <person name="Angers B."/>
            <person name="Qian P.Y."/>
        </authorList>
    </citation>
    <scope>NUCLEOTIDE SEQUENCE</scope>
    <source>
        <strain evidence="14">P08H-3</strain>
    </source>
</reference>
<feature type="transmembrane region" description="Helical" evidence="12">
    <location>
        <begin position="212"/>
        <end position="232"/>
    </location>
</feature>
<feature type="region of interest" description="Disordered" evidence="11">
    <location>
        <begin position="903"/>
        <end position="925"/>
    </location>
</feature>
<protein>
    <recommendedName>
        <fullName evidence="13">G-protein coupled receptors family 3 profile domain-containing protein</fullName>
    </recommendedName>
</protein>
<sequence length="1117" mass="123371">MHRDLCKDEPGLCGALEPVNGTIFMDYLLNVSFMSYSNDDIRFNQNGDPPGRYDIMNFQRMEGSDGNYSYEYVRIGGWDNGNLTMDDHKIFWPVNALSGAPLVESVCSRPCPKGQIKVQRDRARCCWVCTPCKENEFMLDETMCKQCPMGWWPNENLTACLMISIEFMQWNDKEAVVSIAFACVGIFATMWVTLVFVRHNNTPVVKASTRELSYIILIGISISYATTFPLVAKPSLVTCYLARILPGFSFSLIYGALVTKTNRIARILAGSKKKIMTRKPRFMSASAQVVITCIIIGIECAIITVMLILEPADSKLDFPTKRRVRLTCNVTTMGIIVPLGFDIFLIVMCTLYAIKTRNLPENFNEAKFIGFTMYTTCIIWLAFVPIYFGSDSKVVTMCLAITLSATVALILLFCPKIYIIICRPEKNNRSAFTTSKDVRCHIGSTGGRSLSNDSFDRLEEEEEDDDEDGGEVRKVDDNFLYRLSVEPSEYSEDNLEQCEISDPRITGDPGPSVHWYSRSPIAPRSHSHSLTIGLSVLYRVYSGQAIHATTVSLASSSSSAWKPGNVHRQSKRHHRHRKEIQTMESSPNTSGVCPPHPAQNHCRPDPSLWHEKTFENAALALYRQKSFFNRWKTKSGSIHGPPPNSHVRTRGVTGPTPSGGRPGSRQAIGHISSQNARPGQGRDFGAKTYIQNAAVVAAPSSNHNHATNGSQSNNRVRRNPSLKNIGSQRRVSLEYADIGVQTDLDLVESLVSTLRRRKTSSISGSGGEGTVCNGTVVILDPRDRDMDHGTARALTILNKTNHIQEYSQLAAAGGGDKTEPAVDLIRCSADLRSPDVKHVYSGYSVVGQSPLLQGSERSPLLSSSGYICDDTASEESVSVSCDPEDPDDLEELLLGAGEYQGSFSSVSSNNGSSRWNSKRGSSDSTARVHVLPERAYFSFQNPTSSSEAESGSMVTRRKTSQHREHQIQERRNGKRKDAESGSTGTPLPSYRRNEAYQSEIPEQMTAIPKIYVDRPTSRGADPELLTESLSSFRTDVSGLGSSISDSGHPMTMSPDSRHTSITGSSGSDERLCSGLSSPVEEFPKRSLTKEDSVTKFEEYLRTRGVHLDLSTVQSSDV</sequence>
<dbReference type="GO" id="GO:0005886">
    <property type="term" value="C:plasma membrane"/>
    <property type="evidence" value="ECO:0007669"/>
    <property type="project" value="UniProtKB-SubCell"/>
</dbReference>
<evidence type="ECO:0000256" key="10">
    <source>
        <dbReference type="ARBA" id="ARBA00023224"/>
    </source>
</evidence>
<evidence type="ECO:0000256" key="11">
    <source>
        <dbReference type="SAM" id="MobiDB-lite"/>
    </source>
</evidence>
<feature type="transmembrane region" description="Helical" evidence="12">
    <location>
        <begin position="175"/>
        <end position="197"/>
    </location>
</feature>
<dbReference type="PANTHER" id="PTHR24060">
    <property type="entry name" value="METABOTROPIC GLUTAMATE RECEPTOR"/>
    <property type="match status" value="1"/>
</dbReference>
<organism evidence="14 15">
    <name type="scientific">Paralvinella palmiformis</name>
    <dbReference type="NCBI Taxonomy" id="53620"/>
    <lineage>
        <taxon>Eukaryota</taxon>
        <taxon>Metazoa</taxon>
        <taxon>Spiralia</taxon>
        <taxon>Lophotrochozoa</taxon>
        <taxon>Annelida</taxon>
        <taxon>Polychaeta</taxon>
        <taxon>Sedentaria</taxon>
        <taxon>Canalipalpata</taxon>
        <taxon>Terebellida</taxon>
        <taxon>Terebelliformia</taxon>
        <taxon>Alvinellidae</taxon>
        <taxon>Paralvinella</taxon>
    </lineage>
</organism>
<feature type="region of interest" description="Disordered" evidence="11">
    <location>
        <begin position="634"/>
        <end position="684"/>
    </location>
</feature>
<feature type="compositionally biased region" description="Low complexity" evidence="11">
    <location>
        <begin position="650"/>
        <end position="665"/>
    </location>
</feature>
<dbReference type="CDD" id="cd15285">
    <property type="entry name" value="7tmC_mGluR_group1"/>
    <property type="match status" value="1"/>
</dbReference>
<dbReference type="Gene3D" id="2.10.50.30">
    <property type="entry name" value="GPCR, family 3, nine cysteines domain"/>
    <property type="match status" value="1"/>
</dbReference>
<keyword evidence="9" id="KW-0325">Glycoprotein</keyword>
<accession>A0AAD9N6N9</accession>
<feature type="transmembrane region" description="Helical" evidence="12">
    <location>
        <begin position="366"/>
        <end position="388"/>
    </location>
</feature>
<dbReference type="Pfam" id="PF00003">
    <property type="entry name" value="7tm_3"/>
    <property type="match status" value="1"/>
</dbReference>
<dbReference type="PROSITE" id="PS00981">
    <property type="entry name" value="G_PROTEIN_RECEP_F3_3"/>
    <property type="match status" value="1"/>
</dbReference>
<evidence type="ECO:0000256" key="1">
    <source>
        <dbReference type="ARBA" id="ARBA00004651"/>
    </source>
</evidence>
<feature type="region of interest" description="Disordered" evidence="11">
    <location>
        <begin position="1038"/>
        <end position="1086"/>
    </location>
</feature>
<dbReference type="AlphaFoldDB" id="A0AAD9N6N9"/>
<feature type="region of interest" description="Disordered" evidence="11">
    <location>
        <begin position="451"/>
        <end position="472"/>
    </location>
</feature>
<evidence type="ECO:0000256" key="8">
    <source>
        <dbReference type="ARBA" id="ARBA00023170"/>
    </source>
</evidence>
<dbReference type="Pfam" id="PF07562">
    <property type="entry name" value="NCD3G"/>
    <property type="match status" value="1"/>
</dbReference>
<dbReference type="Proteomes" id="UP001208570">
    <property type="component" value="Unassembled WGS sequence"/>
</dbReference>
<keyword evidence="5 12" id="KW-1133">Transmembrane helix</keyword>
<keyword evidence="3" id="KW-1003">Cell membrane</keyword>
<gene>
    <name evidence="14" type="ORF">LSH36_164g07022</name>
</gene>
<dbReference type="InterPro" id="IPR038550">
    <property type="entry name" value="GPCR_3_9-Cys_sf"/>
</dbReference>
<feature type="transmembrane region" description="Helical" evidence="12">
    <location>
        <begin position="244"/>
        <end position="261"/>
    </location>
</feature>
<keyword evidence="8" id="KW-0675">Receptor</keyword>
<feature type="region of interest" description="Disordered" evidence="11">
    <location>
        <begin position="939"/>
        <end position="992"/>
    </location>
</feature>
<feature type="region of interest" description="Disordered" evidence="11">
    <location>
        <begin position="698"/>
        <end position="725"/>
    </location>
</feature>
<evidence type="ECO:0000256" key="9">
    <source>
        <dbReference type="ARBA" id="ARBA00023180"/>
    </source>
</evidence>
<feature type="domain" description="G-protein coupled receptors family 3 profile" evidence="13">
    <location>
        <begin position="174"/>
        <end position="436"/>
    </location>
</feature>
<feature type="compositionally biased region" description="Acidic residues" evidence="11">
    <location>
        <begin position="458"/>
        <end position="469"/>
    </location>
</feature>
<keyword evidence="6" id="KW-0297">G-protein coupled receptor</keyword>
<dbReference type="EMBL" id="JAODUP010000164">
    <property type="protein sequence ID" value="KAK2158785.1"/>
    <property type="molecule type" value="Genomic_DNA"/>
</dbReference>
<feature type="transmembrane region" description="Helical" evidence="12">
    <location>
        <begin position="329"/>
        <end position="354"/>
    </location>
</feature>
<dbReference type="Gene3D" id="3.40.50.2300">
    <property type="match status" value="2"/>
</dbReference>
<evidence type="ECO:0000256" key="12">
    <source>
        <dbReference type="SAM" id="Phobius"/>
    </source>
</evidence>
<feature type="transmembrane region" description="Helical" evidence="12">
    <location>
        <begin position="282"/>
        <end position="309"/>
    </location>
</feature>
<feature type="compositionally biased region" description="Polar residues" evidence="11">
    <location>
        <begin position="939"/>
        <end position="953"/>
    </location>
</feature>
<evidence type="ECO:0000256" key="5">
    <source>
        <dbReference type="ARBA" id="ARBA00022989"/>
    </source>
</evidence>
<keyword evidence="15" id="KW-1185">Reference proteome</keyword>
<dbReference type="InterPro" id="IPR028082">
    <property type="entry name" value="Peripla_BP_I"/>
</dbReference>
<evidence type="ECO:0000313" key="15">
    <source>
        <dbReference type="Proteomes" id="UP001208570"/>
    </source>
</evidence>
<feature type="compositionally biased region" description="Polar residues" evidence="11">
    <location>
        <begin position="699"/>
        <end position="714"/>
    </location>
</feature>
<comment type="similarity">
    <text evidence="2">Belongs to the G-protein coupled receptor 3 family.</text>
</comment>
<dbReference type="InterPro" id="IPR050726">
    <property type="entry name" value="mGluR"/>
</dbReference>
<evidence type="ECO:0000313" key="14">
    <source>
        <dbReference type="EMBL" id="KAK2158785.1"/>
    </source>
</evidence>
<feature type="transmembrane region" description="Helical" evidence="12">
    <location>
        <begin position="394"/>
        <end position="419"/>
    </location>
</feature>
<keyword evidence="10" id="KW-0807">Transducer</keyword>
<dbReference type="InterPro" id="IPR011500">
    <property type="entry name" value="GPCR_3_9-Cys_dom"/>
</dbReference>
<evidence type="ECO:0000256" key="4">
    <source>
        <dbReference type="ARBA" id="ARBA00022692"/>
    </source>
</evidence>
<dbReference type="GO" id="GO:0004930">
    <property type="term" value="F:G protein-coupled receptor activity"/>
    <property type="evidence" value="ECO:0007669"/>
    <property type="project" value="UniProtKB-KW"/>
</dbReference>
<feature type="compositionally biased region" description="Basic residues" evidence="11">
    <location>
        <begin position="568"/>
        <end position="578"/>
    </location>
</feature>
<dbReference type="FunFam" id="2.10.50.30:FF:000001">
    <property type="entry name" value="metabotropic glutamate receptor 1"/>
    <property type="match status" value="1"/>
</dbReference>
<dbReference type="PROSITE" id="PS50259">
    <property type="entry name" value="G_PROTEIN_RECEP_F3_4"/>
    <property type="match status" value="1"/>
</dbReference>
<dbReference type="InterPro" id="IPR000337">
    <property type="entry name" value="GPCR_3"/>
</dbReference>
<evidence type="ECO:0000256" key="3">
    <source>
        <dbReference type="ARBA" id="ARBA00022475"/>
    </source>
</evidence>